<gene>
    <name evidence="1" type="ORF">ILEXP_LOCUS42035</name>
</gene>
<name>A0ABC8TT66_9AQUA</name>
<evidence type="ECO:0008006" key="3">
    <source>
        <dbReference type="Google" id="ProtNLM"/>
    </source>
</evidence>
<dbReference type="EMBL" id="CAUOFW020005969">
    <property type="protein sequence ID" value="CAK9172389.1"/>
    <property type="molecule type" value="Genomic_DNA"/>
</dbReference>
<dbReference type="AlphaFoldDB" id="A0ABC8TT66"/>
<reference evidence="1 2" key="1">
    <citation type="submission" date="2024-02" db="EMBL/GenBank/DDBJ databases">
        <authorList>
            <person name="Vignale AGUSTIN F."/>
            <person name="Sosa J E."/>
            <person name="Modenutti C."/>
        </authorList>
    </citation>
    <scope>NUCLEOTIDE SEQUENCE [LARGE SCALE GENOMIC DNA]</scope>
</reference>
<keyword evidence="2" id="KW-1185">Reference proteome</keyword>
<comment type="caution">
    <text evidence="1">The sequence shown here is derived from an EMBL/GenBank/DDBJ whole genome shotgun (WGS) entry which is preliminary data.</text>
</comment>
<protein>
    <recommendedName>
        <fullName evidence="3">LAGLIDADG homing endonuclease</fullName>
    </recommendedName>
</protein>
<sequence length="78" mass="9300">MGESSPCLVRSVSQLSPTSDEFKETWALWYLRWTHGSGFQIQNEFKKSKVLRDFKVQELARNIREYQLRRKGERGYSK</sequence>
<proteinExistence type="predicted"/>
<evidence type="ECO:0000313" key="2">
    <source>
        <dbReference type="Proteomes" id="UP001642360"/>
    </source>
</evidence>
<accession>A0ABC8TT66</accession>
<organism evidence="1 2">
    <name type="scientific">Ilex paraguariensis</name>
    <name type="common">yerba mate</name>
    <dbReference type="NCBI Taxonomy" id="185542"/>
    <lineage>
        <taxon>Eukaryota</taxon>
        <taxon>Viridiplantae</taxon>
        <taxon>Streptophyta</taxon>
        <taxon>Embryophyta</taxon>
        <taxon>Tracheophyta</taxon>
        <taxon>Spermatophyta</taxon>
        <taxon>Magnoliopsida</taxon>
        <taxon>eudicotyledons</taxon>
        <taxon>Gunneridae</taxon>
        <taxon>Pentapetalae</taxon>
        <taxon>asterids</taxon>
        <taxon>campanulids</taxon>
        <taxon>Aquifoliales</taxon>
        <taxon>Aquifoliaceae</taxon>
        <taxon>Ilex</taxon>
    </lineage>
</organism>
<evidence type="ECO:0000313" key="1">
    <source>
        <dbReference type="EMBL" id="CAK9172389.1"/>
    </source>
</evidence>
<dbReference type="Proteomes" id="UP001642360">
    <property type="component" value="Unassembled WGS sequence"/>
</dbReference>